<dbReference type="Pfam" id="PF03073">
    <property type="entry name" value="TspO_MBR"/>
    <property type="match status" value="1"/>
</dbReference>
<keyword evidence="4 6" id="KW-1133">Transmembrane helix</keyword>
<evidence type="ECO:0000256" key="2">
    <source>
        <dbReference type="ARBA" id="ARBA00007524"/>
    </source>
</evidence>
<feature type="transmembrane region" description="Helical" evidence="6">
    <location>
        <begin position="134"/>
        <end position="156"/>
    </location>
</feature>
<dbReference type="GO" id="GO:0016020">
    <property type="term" value="C:membrane"/>
    <property type="evidence" value="ECO:0007669"/>
    <property type="project" value="UniProtKB-SubCell"/>
</dbReference>
<dbReference type="InterPro" id="IPR004307">
    <property type="entry name" value="TspO_MBR"/>
</dbReference>
<evidence type="ECO:0000256" key="4">
    <source>
        <dbReference type="ARBA" id="ARBA00022989"/>
    </source>
</evidence>
<evidence type="ECO:0000256" key="5">
    <source>
        <dbReference type="ARBA" id="ARBA00023136"/>
    </source>
</evidence>
<dbReference type="OrthoDB" id="9795496at2"/>
<dbReference type="PANTHER" id="PTHR10057">
    <property type="entry name" value="PERIPHERAL-TYPE BENZODIAZEPINE RECEPTOR"/>
    <property type="match status" value="1"/>
</dbReference>
<organism evidence="7 8">
    <name type="scientific">Aidingimonas halophila</name>
    <dbReference type="NCBI Taxonomy" id="574349"/>
    <lineage>
        <taxon>Bacteria</taxon>
        <taxon>Pseudomonadati</taxon>
        <taxon>Pseudomonadota</taxon>
        <taxon>Gammaproteobacteria</taxon>
        <taxon>Oceanospirillales</taxon>
        <taxon>Halomonadaceae</taxon>
        <taxon>Aidingimonas</taxon>
    </lineage>
</organism>
<dbReference type="EMBL" id="FNNI01000008">
    <property type="protein sequence ID" value="SDX91901.1"/>
    <property type="molecule type" value="Genomic_DNA"/>
</dbReference>
<feature type="transmembrane region" description="Helical" evidence="6">
    <location>
        <begin position="103"/>
        <end position="122"/>
    </location>
</feature>
<dbReference type="GO" id="GO:0033013">
    <property type="term" value="P:tetrapyrrole metabolic process"/>
    <property type="evidence" value="ECO:0007669"/>
    <property type="project" value="UniProtKB-ARBA"/>
</dbReference>
<evidence type="ECO:0000313" key="7">
    <source>
        <dbReference type="EMBL" id="SDX91901.1"/>
    </source>
</evidence>
<comment type="similarity">
    <text evidence="2">Belongs to the TspO/BZRP family.</text>
</comment>
<evidence type="ECO:0000256" key="6">
    <source>
        <dbReference type="SAM" id="Phobius"/>
    </source>
</evidence>
<dbReference type="RefSeq" id="WP_092571402.1">
    <property type="nucleotide sequence ID" value="NZ_BMXH01000015.1"/>
</dbReference>
<dbReference type="FunFam" id="1.20.1260.100:FF:000001">
    <property type="entry name" value="translocator protein 2"/>
    <property type="match status" value="1"/>
</dbReference>
<evidence type="ECO:0000256" key="1">
    <source>
        <dbReference type="ARBA" id="ARBA00004141"/>
    </source>
</evidence>
<keyword evidence="8" id="KW-1185">Reference proteome</keyword>
<dbReference type="STRING" id="574349.SAMN05443545_10876"/>
<dbReference type="AlphaFoldDB" id="A0A1H3FLM1"/>
<dbReference type="PANTHER" id="PTHR10057:SF0">
    <property type="entry name" value="TRANSLOCATOR PROTEIN"/>
    <property type="match status" value="1"/>
</dbReference>
<dbReference type="Gene3D" id="1.20.1260.100">
    <property type="entry name" value="TspO/MBR protein"/>
    <property type="match status" value="1"/>
</dbReference>
<dbReference type="Proteomes" id="UP000198500">
    <property type="component" value="Unassembled WGS sequence"/>
</dbReference>
<keyword evidence="3 6" id="KW-0812">Transmembrane</keyword>
<name>A0A1H3FLM1_9GAMM</name>
<dbReference type="CDD" id="cd15904">
    <property type="entry name" value="TSPO_MBR"/>
    <property type="match status" value="1"/>
</dbReference>
<gene>
    <name evidence="7" type="ORF">SAMN05443545_10876</name>
</gene>
<feature type="transmembrane region" description="Helical" evidence="6">
    <location>
        <begin position="80"/>
        <end position="97"/>
    </location>
</feature>
<evidence type="ECO:0000313" key="8">
    <source>
        <dbReference type="Proteomes" id="UP000198500"/>
    </source>
</evidence>
<dbReference type="InterPro" id="IPR038330">
    <property type="entry name" value="TspO/MBR-related_sf"/>
</dbReference>
<dbReference type="PIRSF" id="PIRSF005859">
    <property type="entry name" value="PBR"/>
    <property type="match status" value="1"/>
</dbReference>
<sequence length="157" mass="17723">MTVSARQSLTIFLGWLLLVALVSLSGIATPPGAWYAALEKPPFTPPNLLFPIAWTLLYLLMAVAAWRVTCLSPPGGRVHFLWPFVAQLVANAMWSLLFFGLHWMLVALLDLFVLLALLGLSIRRFRRVSKLASWLLVPYLLWVVFAGYLNTALWWLN</sequence>
<protein>
    <submittedName>
        <fullName evidence="7">TspO and MBR related proteins</fullName>
    </submittedName>
</protein>
<keyword evidence="5 6" id="KW-0472">Membrane</keyword>
<comment type="subcellular location">
    <subcellularLocation>
        <location evidence="1">Membrane</location>
        <topology evidence="1">Multi-pass membrane protein</topology>
    </subcellularLocation>
</comment>
<feature type="transmembrane region" description="Helical" evidence="6">
    <location>
        <begin position="48"/>
        <end position="68"/>
    </location>
</feature>
<reference evidence="7 8" key="1">
    <citation type="submission" date="2016-10" db="EMBL/GenBank/DDBJ databases">
        <authorList>
            <person name="de Groot N.N."/>
        </authorList>
    </citation>
    <scope>NUCLEOTIDE SEQUENCE [LARGE SCALE GENOMIC DNA]</scope>
    <source>
        <strain evidence="7 8">DSM 19219</strain>
    </source>
</reference>
<accession>A0A1H3FLM1</accession>
<proteinExistence type="inferred from homology"/>
<evidence type="ECO:0000256" key="3">
    <source>
        <dbReference type="ARBA" id="ARBA00022692"/>
    </source>
</evidence>